<dbReference type="InterPro" id="IPR010998">
    <property type="entry name" value="Integrase_recombinase_N"/>
</dbReference>
<keyword evidence="9 10" id="KW-0131">Cell cycle</keyword>
<dbReference type="EMBL" id="JBHUMA010000006">
    <property type="protein sequence ID" value="MFD2598651.1"/>
    <property type="molecule type" value="Genomic_DNA"/>
</dbReference>
<feature type="active site" description="O-(3'-phospho-DNA)-tyrosine intermediate" evidence="10">
    <location>
        <position position="278"/>
    </location>
</feature>
<dbReference type="PROSITE" id="PS51898">
    <property type="entry name" value="TYR_RECOMBINASE"/>
    <property type="match status" value="1"/>
</dbReference>
<comment type="similarity">
    <text evidence="10">Belongs to the 'phage' integrase family. XerC subfamily.</text>
</comment>
<protein>
    <recommendedName>
        <fullName evidence="10">Tyrosine recombinase XerC</fullName>
    </recommendedName>
</protein>
<evidence type="ECO:0000259" key="12">
    <source>
        <dbReference type="PROSITE" id="PS51900"/>
    </source>
</evidence>
<dbReference type="PANTHER" id="PTHR30349:SF81">
    <property type="entry name" value="TYROSINE RECOMBINASE XERC"/>
    <property type="match status" value="1"/>
</dbReference>
<dbReference type="Pfam" id="PF00589">
    <property type="entry name" value="Phage_integrase"/>
    <property type="match status" value="1"/>
</dbReference>
<dbReference type="PANTHER" id="PTHR30349">
    <property type="entry name" value="PHAGE INTEGRASE-RELATED"/>
    <property type="match status" value="1"/>
</dbReference>
<evidence type="ECO:0000313" key="13">
    <source>
        <dbReference type="EMBL" id="MFD2598651.1"/>
    </source>
</evidence>
<feature type="active site" evidence="10">
    <location>
        <position position="269"/>
    </location>
</feature>
<dbReference type="Gene3D" id="1.10.443.10">
    <property type="entry name" value="Intergrase catalytic core"/>
    <property type="match status" value="1"/>
</dbReference>
<reference evidence="14" key="1">
    <citation type="journal article" date="2019" name="Int. J. Syst. Evol. Microbiol.">
        <title>The Global Catalogue of Microorganisms (GCM) 10K type strain sequencing project: providing services to taxonomists for standard genome sequencing and annotation.</title>
        <authorList>
            <consortium name="The Broad Institute Genomics Platform"/>
            <consortium name="The Broad Institute Genome Sequencing Center for Infectious Disease"/>
            <person name="Wu L."/>
            <person name="Ma J."/>
        </authorList>
    </citation>
    <scope>NUCLEOTIDE SEQUENCE [LARGE SCALE GENOMIC DNA]</scope>
    <source>
        <strain evidence="14">KCTC 42248</strain>
    </source>
</reference>
<name>A0ABW5NHQ5_9SPHI</name>
<evidence type="ECO:0000259" key="11">
    <source>
        <dbReference type="PROSITE" id="PS51898"/>
    </source>
</evidence>
<organism evidence="13 14">
    <name type="scientific">Sphingobacterium corticis</name>
    <dbReference type="NCBI Taxonomy" id="1812823"/>
    <lineage>
        <taxon>Bacteria</taxon>
        <taxon>Pseudomonadati</taxon>
        <taxon>Bacteroidota</taxon>
        <taxon>Sphingobacteriia</taxon>
        <taxon>Sphingobacteriales</taxon>
        <taxon>Sphingobacteriaceae</taxon>
        <taxon>Sphingobacterium</taxon>
    </lineage>
</organism>
<dbReference type="InterPro" id="IPR011010">
    <property type="entry name" value="DNA_brk_join_enz"/>
</dbReference>
<dbReference type="PROSITE" id="PS51900">
    <property type="entry name" value="CB"/>
    <property type="match status" value="1"/>
</dbReference>
<feature type="active site" evidence="10">
    <location>
        <position position="171"/>
    </location>
</feature>
<evidence type="ECO:0000256" key="6">
    <source>
        <dbReference type="ARBA" id="ARBA00022908"/>
    </source>
</evidence>
<evidence type="ECO:0000256" key="8">
    <source>
        <dbReference type="ARBA" id="ARBA00023172"/>
    </source>
</evidence>
<keyword evidence="8 10" id="KW-0233">DNA recombination</keyword>
<keyword evidence="4 10" id="KW-0132">Cell division</keyword>
<accession>A0ABW5NHQ5</accession>
<evidence type="ECO:0000313" key="14">
    <source>
        <dbReference type="Proteomes" id="UP001597393"/>
    </source>
</evidence>
<evidence type="ECO:0000256" key="3">
    <source>
        <dbReference type="ARBA" id="ARBA00022490"/>
    </source>
</evidence>
<dbReference type="HAMAP" id="MF_01808">
    <property type="entry name" value="Recomb_XerC_XerD"/>
    <property type="match status" value="1"/>
</dbReference>
<dbReference type="Gene3D" id="1.10.150.130">
    <property type="match status" value="1"/>
</dbReference>
<comment type="similarity">
    <text evidence="2">Belongs to the 'phage' integrase family. XerD subfamily.</text>
</comment>
<keyword evidence="7 10" id="KW-0238">DNA-binding</keyword>
<dbReference type="InterPro" id="IPR004107">
    <property type="entry name" value="Integrase_SAM-like_N"/>
</dbReference>
<keyword evidence="3 10" id="KW-0963">Cytoplasm</keyword>
<dbReference type="InterPro" id="IPR044068">
    <property type="entry name" value="CB"/>
</dbReference>
<evidence type="ECO:0000256" key="9">
    <source>
        <dbReference type="ARBA" id="ARBA00023306"/>
    </source>
</evidence>
<comment type="subcellular location">
    <subcellularLocation>
        <location evidence="1 10">Cytoplasm</location>
    </subcellularLocation>
</comment>
<feature type="domain" description="Core-binding (CB)" evidence="12">
    <location>
        <begin position="1"/>
        <end position="86"/>
    </location>
</feature>
<sequence length="305" mass="34764">MNWSTWKKDFKRYLLLERGLSTNSIDAYLLDIAKLEGYAESQKLTLPQFGSSDIQHFLSHMNQQHIAPTSQARLLSALKSFFTFLQIEHDWPTNPAILIEAPRLMRALPDVLHIHEIDQLIAAIDLSSAEGPRNRAILELLYGCGLRVSELVNLKLSNLFLDIEFIKVEGKGNKERLIPIGEQAIKHLKIYLEHSRSMQTIKSGQEDFVFLNRRGAGMSRVMVFLIIKKLAAEIQLAKKISPHTFRHSFATHLVEGGADLRAVQDMLGHESISTTEIYTHLDSAYLHTVITDFHPRSQKRMNSEK</sequence>
<dbReference type="RefSeq" id="WP_380868726.1">
    <property type="nucleotide sequence ID" value="NZ_JBHUMA010000006.1"/>
</dbReference>
<dbReference type="SUPFAM" id="SSF56349">
    <property type="entry name" value="DNA breaking-rejoining enzymes"/>
    <property type="match status" value="1"/>
</dbReference>
<comment type="function">
    <text evidence="10">Site-specific tyrosine recombinase, which acts by catalyzing the cutting and rejoining of the recombining DNA molecules. The XerC-XerD complex is essential to convert dimers of the bacterial chromosome into monomers to permit their segregation at cell division. It also contributes to the segregational stability of plasmids.</text>
</comment>
<evidence type="ECO:0000256" key="1">
    <source>
        <dbReference type="ARBA" id="ARBA00004496"/>
    </source>
</evidence>
<feature type="active site" evidence="10">
    <location>
        <position position="243"/>
    </location>
</feature>
<evidence type="ECO:0000256" key="2">
    <source>
        <dbReference type="ARBA" id="ARBA00010450"/>
    </source>
</evidence>
<keyword evidence="14" id="KW-1185">Reference proteome</keyword>
<feature type="active site" evidence="10">
    <location>
        <position position="147"/>
    </location>
</feature>
<dbReference type="InterPro" id="IPR050090">
    <property type="entry name" value="Tyrosine_recombinase_XerCD"/>
</dbReference>
<dbReference type="InterPro" id="IPR011932">
    <property type="entry name" value="Recomb_XerD"/>
</dbReference>
<dbReference type="NCBIfam" id="TIGR02225">
    <property type="entry name" value="recomb_XerD"/>
    <property type="match status" value="1"/>
</dbReference>
<evidence type="ECO:0000256" key="4">
    <source>
        <dbReference type="ARBA" id="ARBA00022618"/>
    </source>
</evidence>
<feature type="active site" evidence="10">
    <location>
        <position position="246"/>
    </location>
</feature>
<evidence type="ECO:0000256" key="5">
    <source>
        <dbReference type="ARBA" id="ARBA00022829"/>
    </source>
</evidence>
<keyword evidence="6 10" id="KW-0229">DNA integration</keyword>
<proteinExistence type="inferred from homology"/>
<evidence type="ECO:0000256" key="7">
    <source>
        <dbReference type="ARBA" id="ARBA00023125"/>
    </source>
</evidence>
<comment type="caution">
    <text evidence="13">The sequence shown here is derived from an EMBL/GenBank/DDBJ whole genome shotgun (WGS) entry which is preliminary data.</text>
</comment>
<feature type="domain" description="Tyr recombinase" evidence="11">
    <location>
        <begin position="107"/>
        <end position="291"/>
    </location>
</feature>
<dbReference type="InterPro" id="IPR002104">
    <property type="entry name" value="Integrase_catalytic"/>
</dbReference>
<comment type="subunit">
    <text evidence="10">Forms a cyclic heterotetrameric complex composed of two molecules of XerC and two molecules of XerD.</text>
</comment>
<keyword evidence="5 10" id="KW-0159">Chromosome partition</keyword>
<dbReference type="Proteomes" id="UP001597393">
    <property type="component" value="Unassembled WGS sequence"/>
</dbReference>
<dbReference type="CDD" id="cd00798">
    <property type="entry name" value="INT_XerDC_C"/>
    <property type="match status" value="1"/>
</dbReference>
<dbReference type="InterPro" id="IPR013762">
    <property type="entry name" value="Integrase-like_cat_sf"/>
</dbReference>
<evidence type="ECO:0000256" key="10">
    <source>
        <dbReference type="HAMAP-Rule" id="MF_01808"/>
    </source>
</evidence>
<dbReference type="Pfam" id="PF02899">
    <property type="entry name" value="Phage_int_SAM_1"/>
    <property type="match status" value="1"/>
</dbReference>
<dbReference type="InterPro" id="IPR023009">
    <property type="entry name" value="Tyrosine_recombinase_XerC/XerD"/>
</dbReference>
<dbReference type="NCBIfam" id="NF001399">
    <property type="entry name" value="PRK00283.1"/>
    <property type="match status" value="1"/>
</dbReference>
<gene>
    <name evidence="13" type="primary">xerD</name>
    <name evidence="10" type="synonym">xerC</name>
    <name evidence="13" type="ORF">ACFSQ3_06770</name>
</gene>